<reference evidence="6 7" key="1">
    <citation type="submission" date="2018-11" db="EMBL/GenBank/DDBJ databases">
        <title>Novel bacteria species description.</title>
        <authorList>
            <person name="Han J.-H."/>
        </authorList>
    </citation>
    <scope>NUCLEOTIDE SEQUENCE [LARGE SCALE GENOMIC DNA]</scope>
    <source>
        <strain evidence="6 7">KCTC23259</strain>
    </source>
</reference>
<feature type="transmembrane region" description="Helical" evidence="5">
    <location>
        <begin position="127"/>
        <end position="146"/>
    </location>
</feature>
<proteinExistence type="predicted"/>
<dbReference type="PIRSF" id="PIRSF006060">
    <property type="entry name" value="AA_transporter"/>
    <property type="match status" value="1"/>
</dbReference>
<gene>
    <name evidence="6" type="ORF">EGI31_07465</name>
</gene>
<feature type="transmembrane region" description="Helical" evidence="5">
    <location>
        <begin position="45"/>
        <end position="69"/>
    </location>
</feature>
<feature type="transmembrane region" description="Helical" evidence="5">
    <location>
        <begin position="355"/>
        <end position="376"/>
    </location>
</feature>
<evidence type="ECO:0000256" key="4">
    <source>
        <dbReference type="ARBA" id="ARBA00023136"/>
    </source>
</evidence>
<dbReference type="AlphaFoldDB" id="A0AAE3H2F4"/>
<feature type="transmembrane region" description="Helical" evidence="5">
    <location>
        <begin position="396"/>
        <end position="414"/>
    </location>
</feature>
<dbReference type="EMBL" id="RJUF01000015">
    <property type="protein sequence ID" value="MCP9762791.1"/>
    <property type="molecule type" value="Genomic_DNA"/>
</dbReference>
<dbReference type="PANTHER" id="PTHR11785">
    <property type="entry name" value="AMINO ACID TRANSPORTER"/>
    <property type="match status" value="1"/>
</dbReference>
<feature type="transmembrane region" description="Helical" evidence="5">
    <location>
        <begin position="236"/>
        <end position="258"/>
    </location>
</feature>
<dbReference type="Pfam" id="PF13520">
    <property type="entry name" value="AA_permease_2"/>
    <property type="match status" value="1"/>
</dbReference>
<organism evidence="6 7">
    <name type="scientific">Lacihabitans soyangensis</name>
    <dbReference type="NCBI Taxonomy" id="869394"/>
    <lineage>
        <taxon>Bacteria</taxon>
        <taxon>Pseudomonadati</taxon>
        <taxon>Bacteroidota</taxon>
        <taxon>Cytophagia</taxon>
        <taxon>Cytophagales</taxon>
        <taxon>Leadbetterellaceae</taxon>
        <taxon>Lacihabitans</taxon>
    </lineage>
</organism>
<feature type="transmembrane region" description="Helical" evidence="5">
    <location>
        <begin position="158"/>
        <end position="177"/>
    </location>
</feature>
<dbReference type="GO" id="GO:0015179">
    <property type="term" value="F:L-amino acid transmembrane transporter activity"/>
    <property type="evidence" value="ECO:0007669"/>
    <property type="project" value="TreeGrafter"/>
</dbReference>
<evidence type="ECO:0000256" key="5">
    <source>
        <dbReference type="SAM" id="Phobius"/>
    </source>
</evidence>
<accession>A0AAE3H2F4</accession>
<dbReference type="PANTHER" id="PTHR11785:SF512">
    <property type="entry name" value="SOBREMESA, ISOFORM B"/>
    <property type="match status" value="1"/>
</dbReference>
<evidence type="ECO:0000256" key="3">
    <source>
        <dbReference type="ARBA" id="ARBA00022989"/>
    </source>
</evidence>
<feature type="transmembrane region" description="Helical" evidence="5">
    <location>
        <begin position="197"/>
        <end position="215"/>
    </location>
</feature>
<evidence type="ECO:0000313" key="7">
    <source>
        <dbReference type="Proteomes" id="UP001204144"/>
    </source>
</evidence>
<dbReference type="Proteomes" id="UP001204144">
    <property type="component" value="Unassembled WGS sequence"/>
</dbReference>
<feature type="transmembrane region" description="Helical" evidence="5">
    <location>
        <begin position="331"/>
        <end position="349"/>
    </location>
</feature>
<keyword evidence="3 5" id="KW-1133">Transmembrane helix</keyword>
<comment type="caution">
    <text evidence="6">The sequence shown here is derived from an EMBL/GenBank/DDBJ whole genome shotgun (WGS) entry which is preliminary data.</text>
</comment>
<keyword evidence="2 5" id="KW-0812">Transmembrane</keyword>
<dbReference type="Gene3D" id="1.20.1740.10">
    <property type="entry name" value="Amino acid/polyamine transporter I"/>
    <property type="match status" value="1"/>
</dbReference>
<evidence type="ECO:0000256" key="1">
    <source>
        <dbReference type="ARBA" id="ARBA00004141"/>
    </source>
</evidence>
<evidence type="ECO:0000313" key="6">
    <source>
        <dbReference type="EMBL" id="MCP9762791.1"/>
    </source>
</evidence>
<feature type="transmembrane region" description="Helical" evidence="5">
    <location>
        <begin position="90"/>
        <end position="115"/>
    </location>
</feature>
<dbReference type="InterPro" id="IPR050598">
    <property type="entry name" value="AminoAcid_Transporter"/>
</dbReference>
<feature type="transmembrane region" description="Helical" evidence="5">
    <location>
        <begin position="12"/>
        <end position="33"/>
    </location>
</feature>
<name>A0AAE3H2F4_9BACT</name>
<protein>
    <submittedName>
        <fullName evidence="6">APC family permease</fullName>
    </submittedName>
</protein>
<keyword evidence="7" id="KW-1185">Reference proteome</keyword>
<feature type="transmembrane region" description="Helical" evidence="5">
    <location>
        <begin position="285"/>
        <end position="310"/>
    </location>
</feature>
<evidence type="ECO:0000256" key="2">
    <source>
        <dbReference type="ARBA" id="ARBA00022692"/>
    </source>
</evidence>
<dbReference type="RefSeq" id="WP_255036564.1">
    <property type="nucleotide sequence ID" value="NZ_RJUF01000015.1"/>
</dbReference>
<sequence length="443" mass="48199">MTNKTSNQLLKLLGVGFGIAVTIGGTIGTGILRKPGAIAAQIGDPIIIMFIWIAVSIYAFLGVLCAIELGVSLPQAGSWYVYARRAFGNYFGFITGLTSWLGTVAALGFGAYTMSEYIILLLPNLENYIQIIAIIILVVLTSFHFLGTWAGGKSQEILSFLKAVGLIIFVILCFVYGKNVDYTLLKATAEKVQKPALLFGIIAALQSIFYTFDGWHTASYFSEENADPAKSLPKSMILGVLMVIVIYLLVNAAILYVIPMDLLANSKLAAADAVLLIFGENSAKIVTFFLMLSILGMLNAQTMFAPRVIFSMSRDGLFHKAVQKVNKAGTPSVAMPLTSIGSILLIISGKEICGVLSDIATFFFVMSYAAGFASLIKLRKTEPHLARPFKVPGFPFVPYFLLVCSILFLVGAVLQDLKSSQFALIFLVFSYPLYKLQVWTTKI</sequence>
<dbReference type="GO" id="GO:0016020">
    <property type="term" value="C:membrane"/>
    <property type="evidence" value="ECO:0007669"/>
    <property type="project" value="UniProtKB-SubCell"/>
</dbReference>
<keyword evidence="4 5" id="KW-0472">Membrane</keyword>
<dbReference type="InterPro" id="IPR002293">
    <property type="entry name" value="AA/rel_permease1"/>
</dbReference>
<comment type="subcellular location">
    <subcellularLocation>
        <location evidence="1">Membrane</location>
        <topology evidence="1">Multi-pass membrane protein</topology>
    </subcellularLocation>
</comment>